<protein>
    <submittedName>
        <fullName evidence="1">Uncharacterized protein</fullName>
    </submittedName>
</protein>
<evidence type="ECO:0000313" key="2">
    <source>
        <dbReference type="Proteomes" id="UP000323454"/>
    </source>
</evidence>
<reference evidence="1 2" key="1">
    <citation type="submission" date="2019-09" db="EMBL/GenBank/DDBJ databases">
        <title>Goodfellowia gen. nov., a new genus of the Pseudonocardineae related to Actinoalloteichus, containing Goodfellowia coeruleoviolacea gen. nov., comb. nov. gen. nov., comb. nov.</title>
        <authorList>
            <person name="Labeda D."/>
        </authorList>
    </citation>
    <scope>NUCLEOTIDE SEQUENCE [LARGE SCALE GENOMIC DNA]</scope>
    <source>
        <strain evidence="1 2">AN110305</strain>
    </source>
</reference>
<comment type="caution">
    <text evidence="1">The sequence shown here is derived from an EMBL/GenBank/DDBJ whole genome shotgun (WGS) entry which is preliminary data.</text>
</comment>
<evidence type="ECO:0000313" key="1">
    <source>
        <dbReference type="EMBL" id="KAA2267172.1"/>
    </source>
</evidence>
<dbReference type="Proteomes" id="UP000323454">
    <property type="component" value="Unassembled WGS sequence"/>
</dbReference>
<name>A0A5B2XWA5_9PSEU</name>
<proteinExistence type="predicted"/>
<keyword evidence="2" id="KW-1185">Reference proteome</keyword>
<dbReference type="EMBL" id="VUOB01000001">
    <property type="protein sequence ID" value="KAA2267172.1"/>
    <property type="molecule type" value="Genomic_DNA"/>
</dbReference>
<organism evidence="1 2">
    <name type="scientific">Solihabitans fulvus</name>
    <dbReference type="NCBI Taxonomy" id="1892852"/>
    <lineage>
        <taxon>Bacteria</taxon>
        <taxon>Bacillati</taxon>
        <taxon>Actinomycetota</taxon>
        <taxon>Actinomycetes</taxon>
        <taxon>Pseudonocardiales</taxon>
        <taxon>Pseudonocardiaceae</taxon>
        <taxon>Solihabitans</taxon>
    </lineage>
</organism>
<dbReference type="AlphaFoldDB" id="A0A5B2XWA5"/>
<gene>
    <name evidence="1" type="ORF">F0L68_01200</name>
</gene>
<reference evidence="1 2" key="2">
    <citation type="submission" date="2019-09" db="EMBL/GenBank/DDBJ databases">
        <authorList>
            <person name="Jin C."/>
        </authorList>
    </citation>
    <scope>NUCLEOTIDE SEQUENCE [LARGE SCALE GENOMIC DNA]</scope>
    <source>
        <strain evidence="1 2">AN110305</strain>
    </source>
</reference>
<accession>A0A5B2XWA5</accession>
<sequence length="98" mass="11115">MPQISMNFGHVDEKVGTLRSVKQENWDTALNHQFRYDQDAAEEVLADGTGMVRVDDQRSWLQGYDHHVETAEVFASKTTAARDVLNQALTNSMRLFSS</sequence>
<dbReference type="RefSeq" id="WP_149847482.1">
    <property type="nucleotide sequence ID" value="NZ_VUOB01000001.1"/>
</dbReference>